<dbReference type="EMBL" id="CAJNNW010036008">
    <property type="protein sequence ID" value="CAE8731434.1"/>
    <property type="molecule type" value="Genomic_DNA"/>
</dbReference>
<dbReference type="Proteomes" id="UP000626109">
    <property type="component" value="Unassembled WGS sequence"/>
</dbReference>
<name>A0A813LGJ1_POLGL</name>
<evidence type="ECO:0000313" key="1">
    <source>
        <dbReference type="EMBL" id="CAE8731434.1"/>
    </source>
</evidence>
<reference evidence="1" key="1">
    <citation type="submission" date="2021-02" db="EMBL/GenBank/DDBJ databases">
        <authorList>
            <person name="Dougan E. K."/>
            <person name="Rhodes N."/>
            <person name="Thang M."/>
            <person name="Chan C."/>
        </authorList>
    </citation>
    <scope>NUCLEOTIDE SEQUENCE</scope>
</reference>
<accession>A0A813LGJ1</accession>
<gene>
    <name evidence="1" type="ORF">PGLA2088_LOCUS46008</name>
</gene>
<feature type="non-terminal residue" evidence="1">
    <location>
        <position position="1"/>
    </location>
</feature>
<sequence>LYLLQDAFQKDVNDPDRAGIPENHLSFYYYKYFKKQLNPKLFNLSTNLELIALVKDTVAIAADTQVLTAPAELDSLGTFVKQTEENRRERQRRIDAGDETARLKFVTVPAAVIEPVTSLAPVAAKGKGKGKGKW</sequence>
<proteinExistence type="predicted"/>
<dbReference type="AlphaFoldDB" id="A0A813LGJ1"/>
<protein>
    <submittedName>
        <fullName evidence="1">Uncharacterized protein</fullName>
    </submittedName>
</protein>
<comment type="caution">
    <text evidence="1">The sequence shown here is derived from an EMBL/GenBank/DDBJ whole genome shotgun (WGS) entry which is preliminary data.</text>
</comment>
<organism evidence="1 2">
    <name type="scientific">Polarella glacialis</name>
    <name type="common">Dinoflagellate</name>
    <dbReference type="NCBI Taxonomy" id="89957"/>
    <lineage>
        <taxon>Eukaryota</taxon>
        <taxon>Sar</taxon>
        <taxon>Alveolata</taxon>
        <taxon>Dinophyceae</taxon>
        <taxon>Suessiales</taxon>
        <taxon>Suessiaceae</taxon>
        <taxon>Polarella</taxon>
    </lineage>
</organism>
<evidence type="ECO:0000313" key="2">
    <source>
        <dbReference type="Proteomes" id="UP000626109"/>
    </source>
</evidence>